<dbReference type="Pfam" id="PF03372">
    <property type="entry name" value="Exo_endo_phos"/>
    <property type="match status" value="1"/>
</dbReference>
<dbReference type="RefSeq" id="WP_160644934.1">
    <property type="nucleotide sequence ID" value="NZ_SIJB01000012.1"/>
</dbReference>
<dbReference type="SUPFAM" id="SSF56219">
    <property type="entry name" value="DNase I-like"/>
    <property type="match status" value="1"/>
</dbReference>
<comment type="caution">
    <text evidence="3">The sequence shown here is derived from an EMBL/GenBank/DDBJ whole genome shotgun (WGS) entry which is preliminary data.</text>
</comment>
<evidence type="ECO:0000256" key="1">
    <source>
        <dbReference type="SAM" id="Phobius"/>
    </source>
</evidence>
<gene>
    <name evidence="3" type="ORF">ERL59_04375</name>
</gene>
<evidence type="ECO:0000313" key="4">
    <source>
        <dbReference type="Proteomes" id="UP000448943"/>
    </source>
</evidence>
<dbReference type="AlphaFoldDB" id="A0A6N9PZF2"/>
<dbReference type="OrthoDB" id="3541033at2"/>
<dbReference type="Gene3D" id="3.60.10.10">
    <property type="entry name" value="Endonuclease/exonuclease/phosphatase"/>
    <property type="match status" value="1"/>
</dbReference>
<accession>A0A6N9PZF2</accession>
<dbReference type="GO" id="GO:0003824">
    <property type="term" value="F:catalytic activity"/>
    <property type="evidence" value="ECO:0007669"/>
    <property type="project" value="InterPro"/>
</dbReference>
<feature type="transmembrane region" description="Helical" evidence="1">
    <location>
        <begin position="31"/>
        <end position="53"/>
    </location>
</feature>
<dbReference type="EMBL" id="SIJB01000012">
    <property type="protein sequence ID" value="NBI28192.1"/>
    <property type="molecule type" value="Genomic_DNA"/>
</dbReference>
<organism evidence="3 4">
    <name type="scientific">Chengkuizengella marina</name>
    <dbReference type="NCBI Taxonomy" id="2507566"/>
    <lineage>
        <taxon>Bacteria</taxon>
        <taxon>Bacillati</taxon>
        <taxon>Bacillota</taxon>
        <taxon>Bacilli</taxon>
        <taxon>Bacillales</taxon>
        <taxon>Paenibacillaceae</taxon>
        <taxon>Chengkuizengella</taxon>
    </lineage>
</organism>
<dbReference type="InterPro" id="IPR005135">
    <property type="entry name" value="Endo/exonuclease/phosphatase"/>
</dbReference>
<feature type="transmembrane region" description="Helical" evidence="1">
    <location>
        <begin position="60"/>
        <end position="77"/>
    </location>
</feature>
<protein>
    <recommendedName>
        <fullName evidence="2">Endonuclease/exonuclease/phosphatase domain-containing protein</fullName>
    </recommendedName>
</protein>
<feature type="domain" description="Endonuclease/exonuclease/phosphatase" evidence="2">
    <location>
        <begin position="100"/>
        <end position="318"/>
    </location>
</feature>
<keyword evidence="4" id="KW-1185">Reference proteome</keyword>
<evidence type="ECO:0000313" key="3">
    <source>
        <dbReference type="EMBL" id="NBI28192.1"/>
    </source>
</evidence>
<dbReference type="InterPro" id="IPR036691">
    <property type="entry name" value="Endo/exonu/phosph_ase_sf"/>
</dbReference>
<sequence length="337" mass="39915">MKLNWKHYISILLIITALIFEWFIIGKIYWWNVAASVPSIFLFVLPIIILILSIKEKKKLFFIFSSIILLFIIIPKTDINPYALQVQKDVDDTAIKVMGWNTDLWDMRDEYDGLYEFLVSMDQDIYILQEYEYSDNWVPYFIDRFDEIKSHFPDYEILTSNQYVIISKYPIIDHELSETTQVLMAKLDIEGQETTVIDVHIRPHVDLGNSIFTSIFWDYAKVRHILRTKGFREIEDYMAQAEGNPIIVTGDFNTTKFMGGLENISGQLEDTIKYYDKFLTNTWERDGRFLWRIDYFFVNDEIEVLSYDTVTNTKLSDHRAMFVILRLKDNKKVASEL</sequence>
<feature type="transmembrane region" description="Helical" evidence="1">
    <location>
        <begin position="7"/>
        <end position="25"/>
    </location>
</feature>
<dbReference type="Proteomes" id="UP000448943">
    <property type="component" value="Unassembled WGS sequence"/>
</dbReference>
<keyword evidence="1" id="KW-0472">Membrane</keyword>
<proteinExistence type="predicted"/>
<reference evidence="3 4" key="1">
    <citation type="submission" date="2019-01" db="EMBL/GenBank/DDBJ databases">
        <title>Chengkuizengella sp. nov., isolated from deep-sea sediment of East Pacific Ocean.</title>
        <authorList>
            <person name="Yang J."/>
            <person name="Lai Q."/>
            <person name="Shao Z."/>
        </authorList>
    </citation>
    <scope>NUCLEOTIDE SEQUENCE [LARGE SCALE GENOMIC DNA]</scope>
    <source>
        <strain evidence="3 4">YPA3-1-1</strain>
    </source>
</reference>
<keyword evidence="1" id="KW-0812">Transmembrane</keyword>
<name>A0A6N9PZF2_9BACL</name>
<keyword evidence="1" id="KW-1133">Transmembrane helix</keyword>
<evidence type="ECO:0000259" key="2">
    <source>
        <dbReference type="Pfam" id="PF03372"/>
    </source>
</evidence>